<dbReference type="HOGENOM" id="CLU_3109113_0_0_1"/>
<dbReference type="AlphaFoldDB" id="W1NUI1"/>
<organism evidence="1 2">
    <name type="scientific">Amborella trichopoda</name>
    <dbReference type="NCBI Taxonomy" id="13333"/>
    <lineage>
        <taxon>Eukaryota</taxon>
        <taxon>Viridiplantae</taxon>
        <taxon>Streptophyta</taxon>
        <taxon>Embryophyta</taxon>
        <taxon>Tracheophyta</taxon>
        <taxon>Spermatophyta</taxon>
        <taxon>Magnoliopsida</taxon>
        <taxon>Amborellales</taxon>
        <taxon>Amborellaceae</taxon>
        <taxon>Amborella</taxon>
    </lineage>
</organism>
<evidence type="ECO:0000313" key="2">
    <source>
        <dbReference type="Proteomes" id="UP000017836"/>
    </source>
</evidence>
<dbReference type="Proteomes" id="UP000017836">
    <property type="component" value="Unassembled WGS sequence"/>
</dbReference>
<sequence length="51" mass="5634">MWITPKYSAVSLSGPFSRMVPGFVFSEAELRDGSLRHSALRLEALSAFIGF</sequence>
<proteinExistence type="predicted"/>
<protein>
    <submittedName>
        <fullName evidence="1">Uncharacterized protein</fullName>
    </submittedName>
</protein>
<keyword evidence="2" id="KW-1185">Reference proteome</keyword>
<name>W1NUI1_AMBTC</name>
<dbReference type="Gramene" id="ERN01277">
    <property type="protein sequence ID" value="ERN01277"/>
    <property type="gene ID" value="AMTR_s00002p00250510"/>
</dbReference>
<accession>W1NUI1</accession>
<gene>
    <name evidence="1" type="ORF">AMTR_s00002p00250510</name>
</gene>
<dbReference type="EMBL" id="KI394767">
    <property type="protein sequence ID" value="ERN01277.1"/>
    <property type="molecule type" value="Genomic_DNA"/>
</dbReference>
<reference evidence="2" key="1">
    <citation type="journal article" date="2013" name="Science">
        <title>The Amborella genome and the evolution of flowering plants.</title>
        <authorList>
            <consortium name="Amborella Genome Project"/>
        </authorList>
    </citation>
    <scope>NUCLEOTIDE SEQUENCE [LARGE SCALE GENOMIC DNA]</scope>
</reference>
<evidence type="ECO:0000313" key="1">
    <source>
        <dbReference type="EMBL" id="ERN01277.1"/>
    </source>
</evidence>